<feature type="modified residue" description="FMN phosphoryl threonine" evidence="6">
    <location>
        <position position="168"/>
    </location>
</feature>
<dbReference type="Gene3D" id="3.90.1010.20">
    <property type="match status" value="1"/>
</dbReference>
<dbReference type="GO" id="GO:0022900">
    <property type="term" value="P:electron transport chain"/>
    <property type="evidence" value="ECO:0007669"/>
    <property type="project" value="UniProtKB-UniRule"/>
</dbReference>
<evidence type="ECO:0000259" key="7">
    <source>
        <dbReference type="SMART" id="SM00900"/>
    </source>
</evidence>
<dbReference type="InterPro" id="IPR010209">
    <property type="entry name" value="Ion_transpt_RnfG/RsxG"/>
</dbReference>
<dbReference type="EMBL" id="CP048649">
    <property type="protein sequence ID" value="QIB67839.1"/>
    <property type="molecule type" value="Genomic_DNA"/>
</dbReference>
<dbReference type="KEGG" id="abut:Ami103574_00275"/>
<dbReference type="RefSeq" id="WP_163064759.1">
    <property type="nucleotide sequence ID" value="NZ_CP048649.1"/>
</dbReference>
<name>A0A858BRM1_9FIRM</name>
<protein>
    <recommendedName>
        <fullName evidence="6">Ion-translocating oxidoreductase complex subunit G</fullName>
        <ecNumber evidence="6">7.-.-.-</ecNumber>
    </recommendedName>
    <alternativeName>
        <fullName evidence="6">Rnf electron transport complex subunit G</fullName>
    </alternativeName>
</protein>
<dbReference type="Pfam" id="PF04205">
    <property type="entry name" value="FMN_bind"/>
    <property type="match status" value="1"/>
</dbReference>
<keyword evidence="6" id="KW-1003">Cell membrane</keyword>
<dbReference type="SMART" id="SM00900">
    <property type="entry name" value="FMN_bind"/>
    <property type="match status" value="1"/>
</dbReference>
<comment type="function">
    <text evidence="6">Part of a membrane-bound complex that couples electron transfer with translocation of ions across the membrane.</text>
</comment>
<dbReference type="PIRSF" id="PIRSF006091">
    <property type="entry name" value="E_trnsport_RnfG"/>
    <property type="match status" value="1"/>
</dbReference>
<keyword evidence="6" id="KW-1133">Transmembrane helix</keyword>
<dbReference type="GO" id="GO:0005886">
    <property type="term" value="C:plasma membrane"/>
    <property type="evidence" value="ECO:0007669"/>
    <property type="project" value="UniProtKB-SubCell"/>
</dbReference>
<dbReference type="GO" id="GO:0010181">
    <property type="term" value="F:FMN binding"/>
    <property type="evidence" value="ECO:0007669"/>
    <property type="project" value="InterPro"/>
</dbReference>
<evidence type="ECO:0000256" key="3">
    <source>
        <dbReference type="ARBA" id="ARBA00022630"/>
    </source>
</evidence>
<comment type="subunit">
    <text evidence="6">The complex is composed of six subunits: RnfA, RnfB, RnfC, RnfD, RnfE and RnfG.</text>
</comment>
<proteinExistence type="inferred from homology"/>
<dbReference type="HAMAP" id="MF_00479">
    <property type="entry name" value="RsxG_RnfG"/>
    <property type="match status" value="1"/>
</dbReference>
<evidence type="ECO:0000313" key="9">
    <source>
        <dbReference type="Proteomes" id="UP000466848"/>
    </source>
</evidence>
<dbReference type="EC" id="7.-.-.-" evidence="6"/>
<accession>A0A858BRM1</accession>
<keyword evidence="3 6" id="KW-0285">Flavoprotein</keyword>
<keyword evidence="6" id="KW-1278">Translocase</keyword>
<keyword evidence="2 6" id="KW-0597">Phosphoprotein</keyword>
<evidence type="ECO:0000256" key="6">
    <source>
        <dbReference type="HAMAP-Rule" id="MF_00479"/>
    </source>
</evidence>
<reference evidence="8 9" key="1">
    <citation type="submission" date="2020-02" db="EMBL/GenBank/DDBJ databases">
        <authorList>
            <person name="Kim Y.B."/>
            <person name="Roh S.W."/>
        </authorList>
    </citation>
    <scope>NUCLEOTIDE SEQUENCE [LARGE SCALE GENOMIC DNA]</scope>
    <source>
        <strain evidence="8 9">DSM 103574</strain>
    </source>
</reference>
<feature type="domain" description="FMN-binding" evidence="7">
    <location>
        <begin position="91"/>
        <end position="185"/>
    </location>
</feature>
<evidence type="ECO:0000313" key="8">
    <source>
        <dbReference type="EMBL" id="QIB67839.1"/>
    </source>
</evidence>
<evidence type="ECO:0000256" key="1">
    <source>
        <dbReference type="ARBA" id="ARBA00022448"/>
    </source>
</evidence>
<dbReference type="AlphaFoldDB" id="A0A858BRM1"/>
<keyword evidence="5 6" id="KW-0249">Electron transport</keyword>
<gene>
    <name evidence="6" type="primary">rnfG</name>
    <name evidence="8" type="ORF">Ami103574_00275</name>
</gene>
<keyword evidence="6" id="KW-0812">Transmembrane</keyword>
<evidence type="ECO:0000256" key="2">
    <source>
        <dbReference type="ARBA" id="ARBA00022553"/>
    </source>
</evidence>
<dbReference type="Proteomes" id="UP000466848">
    <property type="component" value="Chromosome"/>
</dbReference>
<comment type="subcellular location">
    <subcellularLocation>
        <location evidence="6">Cell membrane</location>
        <topology evidence="6">Single-pass membrane protein</topology>
    </subcellularLocation>
</comment>
<evidence type="ECO:0000256" key="4">
    <source>
        <dbReference type="ARBA" id="ARBA00022643"/>
    </source>
</evidence>
<dbReference type="GO" id="GO:0009055">
    <property type="term" value="F:electron transfer activity"/>
    <property type="evidence" value="ECO:0007669"/>
    <property type="project" value="InterPro"/>
</dbReference>
<keyword evidence="9" id="KW-1185">Reference proteome</keyword>
<comment type="similarity">
    <text evidence="6">Belongs to the RnfG family.</text>
</comment>
<comment type="cofactor">
    <cofactor evidence="6">
        <name>FMN</name>
        <dbReference type="ChEBI" id="CHEBI:58210"/>
    </cofactor>
</comment>
<sequence>MERETFNEYIKPTLVLVLICLVVSVALAQVYAVTLPLIEKMAAKTADEARAVVLPEAGTFSAYTGTLEEGITDFYIADNGAGAAITATADSYGGLITVMVGIDGQGVVTGVQVLAHSDTPGLGTKAQTPEYLSQYNGKIAAEIIPDAAGLGTASIKLNPQLDAVTGATVTSDGVYHGVQRALAQFEGAGGVK</sequence>
<evidence type="ECO:0000256" key="5">
    <source>
        <dbReference type="ARBA" id="ARBA00022982"/>
    </source>
</evidence>
<keyword evidence="4 6" id="KW-0288">FMN</keyword>
<keyword evidence="6" id="KW-0472">Membrane</keyword>
<organism evidence="8 9">
    <name type="scientific">Aminipila butyrica</name>
    <dbReference type="NCBI Taxonomy" id="433296"/>
    <lineage>
        <taxon>Bacteria</taxon>
        <taxon>Bacillati</taxon>
        <taxon>Bacillota</taxon>
        <taxon>Clostridia</taxon>
        <taxon>Peptostreptococcales</taxon>
        <taxon>Anaerovoracaceae</taxon>
        <taxon>Aminipila</taxon>
    </lineage>
</organism>
<keyword evidence="1 6" id="KW-0813">Transport</keyword>
<dbReference type="InterPro" id="IPR007329">
    <property type="entry name" value="FMN-bd"/>
</dbReference>
<dbReference type="PANTHER" id="PTHR36118">
    <property type="entry name" value="ION-TRANSLOCATING OXIDOREDUCTASE COMPLEX SUBUNIT G"/>
    <property type="match status" value="1"/>
</dbReference>
<dbReference type="PANTHER" id="PTHR36118:SF1">
    <property type="entry name" value="ION-TRANSLOCATING OXIDOREDUCTASE COMPLEX SUBUNIT G"/>
    <property type="match status" value="1"/>
</dbReference>